<dbReference type="EMBL" id="JASOOY020000030">
    <property type="protein sequence ID" value="MEO3717605.1"/>
    <property type="molecule type" value="Genomic_DNA"/>
</dbReference>
<keyword evidence="2" id="KW-0472">Membrane</keyword>
<evidence type="ECO:0000313" key="3">
    <source>
        <dbReference type="EMBL" id="MEO3717605.1"/>
    </source>
</evidence>
<sequence length="405" mass="43409">MNTSNDPYSNNDPYGDGSRDNESNNYDSQSHGFPNNGSQDYNPYGFDSDAQHGPRGPEDSPQWNQTYGREQAYGEIPSYGTGESRDSYGGQPYGADSSYWQHQSSGASAAGALAPGVNMPGGDEPPVKPVAQGPTKVDIGSAFSAAFRSLNSNFASWLGIMLTFFAVLVALIVGAAAILFASGDFDPDFEPNYPGDVPFEDLGSMFATLGAMALLFAVGMFAMQAFMLRGAFEAVDGRVPSYGTFFRVNRWGSLIGVYIVTFLVGLLAMLPGMALFIAGASLSANGSEAAAAMIPLGYLVLLLTSIFIMPITAIMPLLVFDGRATALEAPVVAWRLVKPQYWTMLVAFILTSIVSSAGAMLFYIGMLYTVPLALLVQVHIYRQLIGGRRVVNEAQENPGYYPPQQ</sequence>
<reference evidence="3" key="2">
    <citation type="submission" date="2024-05" db="EMBL/GenBank/DDBJ databases">
        <authorList>
            <person name="Wolfe A."/>
        </authorList>
    </citation>
    <scope>NUCLEOTIDE SEQUENCE</scope>
    <source>
        <strain evidence="3">UMB1064</strain>
    </source>
</reference>
<dbReference type="Proteomes" id="UP001223646">
    <property type="component" value="Unassembled WGS sequence"/>
</dbReference>
<protein>
    <recommendedName>
        <fullName evidence="5">Beta-carotene 15,15'-monooxygenase</fullName>
    </recommendedName>
</protein>
<feature type="compositionally biased region" description="Basic and acidic residues" evidence="1">
    <location>
        <begin position="49"/>
        <end position="58"/>
    </location>
</feature>
<accession>A0AAW9SW21</accession>
<evidence type="ECO:0000313" key="4">
    <source>
        <dbReference type="Proteomes" id="UP001223646"/>
    </source>
</evidence>
<name>A0AAW9SW21_CORAY</name>
<reference evidence="3" key="1">
    <citation type="submission" date="2023-05" db="EMBL/GenBank/DDBJ databases">
        <authorList>
            <person name="Du J."/>
        </authorList>
    </citation>
    <scope>NUCLEOTIDE SEQUENCE</scope>
    <source>
        <strain evidence="3">UMB1064</strain>
    </source>
</reference>
<feature type="compositionally biased region" description="Polar residues" evidence="1">
    <location>
        <begin position="23"/>
        <end position="41"/>
    </location>
</feature>
<feature type="region of interest" description="Disordered" evidence="1">
    <location>
        <begin position="1"/>
        <end position="101"/>
    </location>
</feature>
<feature type="transmembrane region" description="Helical" evidence="2">
    <location>
        <begin position="157"/>
        <end position="182"/>
    </location>
</feature>
<comment type="caution">
    <text evidence="3">The sequence shown here is derived from an EMBL/GenBank/DDBJ whole genome shotgun (WGS) entry which is preliminary data.</text>
</comment>
<dbReference type="RefSeq" id="WP_070767334.1">
    <property type="nucleotide sequence ID" value="NZ_JASOMP010000001.1"/>
</dbReference>
<feature type="transmembrane region" description="Helical" evidence="2">
    <location>
        <begin position="341"/>
        <end position="364"/>
    </location>
</feature>
<dbReference type="AlphaFoldDB" id="A0AAW9SW21"/>
<organism evidence="3 4">
    <name type="scientific">Corynebacterium amycolatum</name>
    <dbReference type="NCBI Taxonomy" id="43765"/>
    <lineage>
        <taxon>Bacteria</taxon>
        <taxon>Bacillati</taxon>
        <taxon>Actinomycetota</taxon>
        <taxon>Actinomycetes</taxon>
        <taxon>Mycobacteriales</taxon>
        <taxon>Corynebacteriaceae</taxon>
        <taxon>Corynebacterium</taxon>
    </lineage>
</organism>
<keyword evidence="2" id="KW-0812">Transmembrane</keyword>
<evidence type="ECO:0008006" key="5">
    <source>
        <dbReference type="Google" id="ProtNLM"/>
    </source>
</evidence>
<proteinExistence type="predicted"/>
<feature type="compositionally biased region" description="Polar residues" evidence="1">
    <location>
        <begin position="1"/>
        <end position="12"/>
    </location>
</feature>
<feature type="transmembrane region" description="Helical" evidence="2">
    <location>
        <begin position="255"/>
        <end position="278"/>
    </location>
</feature>
<keyword evidence="2" id="KW-1133">Transmembrane helix</keyword>
<evidence type="ECO:0000256" key="1">
    <source>
        <dbReference type="SAM" id="MobiDB-lite"/>
    </source>
</evidence>
<feature type="transmembrane region" description="Helical" evidence="2">
    <location>
        <begin position="298"/>
        <end position="320"/>
    </location>
</feature>
<gene>
    <name evidence="3" type="ORF">QP460_008385</name>
</gene>
<feature type="transmembrane region" description="Helical" evidence="2">
    <location>
        <begin position="202"/>
        <end position="223"/>
    </location>
</feature>
<evidence type="ECO:0000256" key="2">
    <source>
        <dbReference type="SAM" id="Phobius"/>
    </source>
</evidence>